<dbReference type="Proteomes" id="UP000199024">
    <property type="component" value="Unassembled WGS sequence"/>
</dbReference>
<organism evidence="2 3">
    <name type="scientific">Granulicella pectinivorans</name>
    <dbReference type="NCBI Taxonomy" id="474950"/>
    <lineage>
        <taxon>Bacteria</taxon>
        <taxon>Pseudomonadati</taxon>
        <taxon>Acidobacteriota</taxon>
        <taxon>Terriglobia</taxon>
        <taxon>Terriglobales</taxon>
        <taxon>Acidobacteriaceae</taxon>
        <taxon>Granulicella</taxon>
    </lineage>
</organism>
<name>A0A1I6M1P6_9BACT</name>
<dbReference type="EMBL" id="FOZL01000001">
    <property type="protein sequence ID" value="SFS09583.1"/>
    <property type="molecule type" value="Genomic_DNA"/>
</dbReference>
<keyword evidence="1" id="KW-1133">Transmembrane helix</keyword>
<keyword evidence="3" id="KW-1185">Reference proteome</keyword>
<gene>
    <name evidence="2" type="ORF">SAMN05421771_1670</name>
</gene>
<evidence type="ECO:0000313" key="2">
    <source>
        <dbReference type="EMBL" id="SFS09583.1"/>
    </source>
</evidence>
<accession>A0A1I6M1P6</accession>
<reference evidence="2 3" key="1">
    <citation type="submission" date="2016-10" db="EMBL/GenBank/DDBJ databases">
        <authorList>
            <person name="de Groot N.N."/>
        </authorList>
    </citation>
    <scope>NUCLEOTIDE SEQUENCE [LARGE SCALE GENOMIC DNA]</scope>
    <source>
        <strain evidence="2 3">DSM 21001</strain>
    </source>
</reference>
<protein>
    <submittedName>
        <fullName evidence="2">Uncharacterized protein</fullName>
    </submittedName>
</protein>
<keyword evidence="1" id="KW-0472">Membrane</keyword>
<sequence length="115" mass="11965">MNERGPETAGMTPSIPNGSAAAAILSAGICTFVFSVVAFAGDKSPAIKNGLVFYKPTGALSGVATVAVGVWILCWVLLEWRWGSRSVALKSICTTSLVLLGLSLLLTFPPIVDLL</sequence>
<evidence type="ECO:0000313" key="3">
    <source>
        <dbReference type="Proteomes" id="UP000199024"/>
    </source>
</evidence>
<proteinExistence type="predicted"/>
<evidence type="ECO:0000256" key="1">
    <source>
        <dbReference type="SAM" id="Phobius"/>
    </source>
</evidence>
<feature type="transmembrane region" description="Helical" evidence="1">
    <location>
        <begin position="60"/>
        <end position="80"/>
    </location>
</feature>
<feature type="transmembrane region" description="Helical" evidence="1">
    <location>
        <begin position="92"/>
        <end position="112"/>
    </location>
</feature>
<feature type="transmembrane region" description="Helical" evidence="1">
    <location>
        <begin position="20"/>
        <end position="40"/>
    </location>
</feature>
<dbReference type="OrthoDB" id="120556at2"/>
<keyword evidence="1" id="KW-0812">Transmembrane</keyword>
<dbReference type="STRING" id="474950.SAMN05421771_1670"/>
<dbReference type="AlphaFoldDB" id="A0A1I6M1P6"/>